<evidence type="ECO:0000313" key="5">
    <source>
        <dbReference type="Proteomes" id="UP000242502"/>
    </source>
</evidence>
<dbReference type="GO" id="GO:0006355">
    <property type="term" value="P:regulation of DNA-templated transcription"/>
    <property type="evidence" value="ECO:0007669"/>
    <property type="project" value="UniProtKB-UniRule"/>
</dbReference>
<dbReference type="Gene3D" id="2.30.30.100">
    <property type="match status" value="1"/>
</dbReference>
<evidence type="ECO:0000256" key="1">
    <source>
        <dbReference type="ARBA" id="ARBA00022598"/>
    </source>
</evidence>
<dbReference type="InterPro" id="IPR004143">
    <property type="entry name" value="BPL_LPL_catalytic"/>
</dbReference>
<reference evidence="4 5" key="1">
    <citation type="journal article" date="2016" name="Appl. Environ. Microbiol.">
        <title>Lack of Overt Genome Reduction in the Bryostatin-Producing Bryozoan Symbiont "Candidatus Endobugula sertula".</title>
        <authorList>
            <person name="Miller I.J."/>
            <person name="Vanee N."/>
            <person name="Fong S.S."/>
            <person name="Lim-Fong G.E."/>
            <person name="Kwan J.C."/>
        </authorList>
    </citation>
    <scope>NUCLEOTIDE SEQUENCE [LARGE SCALE GENOMIC DNA]</scope>
    <source>
        <strain evidence="4">AB1-4</strain>
    </source>
</reference>
<dbReference type="PROSITE" id="PS51733">
    <property type="entry name" value="BPL_LPL_CATALYTIC"/>
    <property type="match status" value="1"/>
</dbReference>
<keyword evidence="2" id="KW-0067">ATP-binding</keyword>
<keyword evidence="2" id="KW-0238">DNA-binding</keyword>
<keyword evidence="2" id="KW-0678">Repressor</keyword>
<comment type="catalytic activity">
    <reaction evidence="2">
        <text>biotin + L-lysyl-[protein] + ATP = N(6)-biotinyl-L-lysyl-[protein] + AMP + diphosphate + H(+)</text>
        <dbReference type="Rhea" id="RHEA:11756"/>
        <dbReference type="Rhea" id="RHEA-COMP:9752"/>
        <dbReference type="Rhea" id="RHEA-COMP:10505"/>
        <dbReference type="ChEBI" id="CHEBI:15378"/>
        <dbReference type="ChEBI" id="CHEBI:29969"/>
        <dbReference type="ChEBI" id="CHEBI:30616"/>
        <dbReference type="ChEBI" id="CHEBI:33019"/>
        <dbReference type="ChEBI" id="CHEBI:57586"/>
        <dbReference type="ChEBI" id="CHEBI:83144"/>
        <dbReference type="ChEBI" id="CHEBI:456215"/>
        <dbReference type="EC" id="6.3.4.15"/>
    </reaction>
</comment>
<dbReference type="AlphaFoldDB" id="A0A1D2QLB0"/>
<feature type="binding site" evidence="2">
    <location>
        <begin position="121"/>
        <end position="123"/>
    </location>
    <ligand>
        <name>biotin</name>
        <dbReference type="ChEBI" id="CHEBI:57586"/>
    </ligand>
</feature>
<dbReference type="InterPro" id="IPR030855">
    <property type="entry name" value="Bifunct_BirA"/>
</dbReference>
<feature type="binding site" evidence="2">
    <location>
        <begin position="93"/>
        <end position="95"/>
    </location>
    <ligand>
        <name>biotin</name>
        <dbReference type="ChEBI" id="CHEBI:57586"/>
    </ligand>
</feature>
<keyword evidence="2" id="KW-0804">Transcription</keyword>
<dbReference type="SUPFAM" id="SSF50037">
    <property type="entry name" value="C-terminal domain of transcriptional repressors"/>
    <property type="match status" value="1"/>
</dbReference>
<dbReference type="InterPro" id="IPR036388">
    <property type="entry name" value="WH-like_DNA-bd_sf"/>
</dbReference>
<comment type="function">
    <text evidence="2">Acts both as a biotin--[acetyl-CoA-carboxylase] ligase and a biotin-operon repressor. In the presence of ATP, BirA activates biotin to form the BirA-biotinyl-5'-adenylate (BirA-bio-5'-AMP or holoBirA) complex. HoloBirA can either transfer the biotinyl moiety to the biotin carboxyl carrier protein (BCCP) subunit of acetyl-CoA carboxylase, or bind to the biotin operator site and inhibit transcription of the operon.</text>
</comment>
<feature type="binding site" evidence="2">
    <location>
        <position position="117"/>
    </location>
    <ligand>
        <name>biotin</name>
        <dbReference type="ChEBI" id="CHEBI:57586"/>
    </ligand>
</feature>
<dbReference type="STRING" id="62101.AB835_14615"/>
<name>A0A1D2QLB0_9GAMM</name>
<dbReference type="InterPro" id="IPR004408">
    <property type="entry name" value="Biotin_CoA_COase_ligase"/>
</dbReference>
<dbReference type="GO" id="GO:0004077">
    <property type="term" value="F:biotin--[biotin carboxyl-carrier protein] ligase activity"/>
    <property type="evidence" value="ECO:0007669"/>
    <property type="project" value="UniProtKB-UniRule"/>
</dbReference>
<evidence type="ECO:0000313" key="4">
    <source>
        <dbReference type="EMBL" id="ODS22362.1"/>
    </source>
</evidence>
<dbReference type="NCBIfam" id="TIGR00121">
    <property type="entry name" value="birA_ligase"/>
    <property type="match status" value="1"/>
</dbReference>
<accession>A0A1D2QLB0</accession>
<dbReference type="Gene3D" id="1.10.10.10">
    <property type="entry name" value="Winged helix-like DNA-binding domain superfamily/Winged helix DNA-binding domain"/>
    <property type="match status" value="1"/>
</dbReference>
<organism evidence="4 5">
    <name type="scientific">Candidatus Endobugula sertula</name>
    <name type="common">Bugula neritina bacterial symbiont</name>
    <dbReference type="NCBI Taxonomy" id="62101"/>
    <lineage>
        <taxon>Bacteria</taxon>
        <taxon>Pseudomonadati</taxon>
        <taxon>Pseudomonadota</taxon>
        <taxon>Gammaproteobacteria</taxon>
        <taxon>Cellvibrionales</taxon>
        <taxon>Cellvibrionaceae</taxon>
        <taxon>Candidatus Endobugula</taxon>
    </lineage>
</organism>
<keyword evidence="2" id="KW-0805">Transcription regulation</keyword>
<dbReference type="PANTHER" id="PTHR12835">
    <property type="entry name" value="BIOTIN PROTEIN LIGASE"/>
    <property type="match status" value="1"/>
</dbReference>
<keyword evidence="1 2" id="KW-0436">Ligase</keyword>
<dbReference type="InterPro" id="IPR013196">
    <property type="entry name" value="HTH_11"/>
</dbReference>
<dbReference type="InterPro" id="IPR036390">
    <property type="entry name" value="WH_DNA-bd_sf"/>
</dbReference>
<dbReference type="EMBL" id="MDLC01000094">
    <property type="protein sequence ID" value="ODS22362.1"/>
    <property type="molecule type" value="Genomic_DNA"/>
</dbReference>
<dbReference type="Gene3D" id="3.30.930.10">
    <property type="entry name" value="Bira Bifunctional Protein, Domain 2"/>
    <property type="match status" value="1"/>
</dbReference>
<dbReference type="Pfam" id="PF08279">
    <property type="entry name" value="HTH_11"/>
    <property type="match status" value="1"/>
</dbReference>
<dbReference type="GO" id="GO:0005524">
    <property type="term" value="F:ATP binding"/>
    <property type="evidence" value="ECO:0007669"/>
    <property type="project" value="UniProtKB-UniRule"/>
</dbReference>
<protein>
    <recommendedName>
        <fullName evidence="2">Bifunctional ligase/repressor BirA</fullName>
    </recommendedName>
    <alternativeName>
        <fullName evidence="2">Biotin operon repressor</fullName>
    </alternativeName>
    <alternativeName>
        <fullName evidence="2">Biotin--[acetyl-CoA-carboxylase] ligase</fullName>
        <ecNumber evidence="2">6.3.4.15</ecNumber>
    </alternativeName>
    <alternativeName>
        <fullName evidence="2">Biotin--protein ligase</fullName>
    </alternativeName>
    <alternativeName>
        <fullName evidence="2">Biotin-[acetyl-CoA carboxylase] synthetase</fullName>
    </alternativeName>
</protein>
<dbReference type="SUPFAM" id="SSF46785">
    <property type="entry name" value="Winged helix' DNA-binding domain"/>
    <property type="match status" value="1"/>
</dbReference>
<comment type="caution">
    <text evidence="4">The sequence shown here is derived from an EMBL/GenBank/DDBJ whole genome shotgun (WGS) entry which is preliminary data.</text>
</comment>
<dbReference type="GO" id="GO:0003677">
    <property type="term" value="F:DNA binding"/>
    <property type="evidence" value="ECO:0007669"/>
    <property type="project" value="UniProtKB-UniRule"/>
</dbReference>
<sequence>MSNSFLELLTLLADGKFHSGSAMGSSLGVSCTTVWKYVQKLLVQGISIESVKGKGYRLVGGLQLLDESLIRSGVKDDVIADLGAIDVLMETDSTNDVAMSYDALALSKGYVCLAEYQKAGRGRRGRHWVSPIGHNIYMSLAWQFEQSITGLESLSLSVGVIVAEVLENIGLEGVQLKWPNDILLHGRKLGGILLEMSGNPSEVCKVVIGIGINVRMLNEVSIDQPWACIEEAVAPISRNQLVACLINQMVEMLRQFHNKGFAFYKDNWEKYDAYYGAFIVVTSGNNRQEGIAQGVFDNGALRLQVGGTELTIYDGEVSIRLKHAS</sequence>
<dbReference type="InterPro" id="IPR045864">
    <property type="entry name" value="aa-tRNA-synth_II/BPL/LPL"/>
</dbReference>
<evidence type="ECO:0000259" key="3">
    <source>
        <dbReference type="PROSITE" id="PS51733"/>
    </source>
</evidence>
<dbReference type="PANTHER" id="PTHR12835:SF5">
    <property type="entry name" value="BIOTIN--PROTEIN LIGASE"/>
    <property type="match status" value="1"/>
</dbReference>
<dbReference type="EC" id="6.3.4.15" evidence="2"/>
<feature type="binding site" evidence="2">
    <location>
        <position position="188"/>
    </location>
    <ligand>
        <name>biotin</name>
        <dbReference type="ChEBI" id="CHEBI:57586"/>
    </ligand>
</feature>
<comment type="similarity">
    <text evidence="2">Belongs to the biotin--protein ligase family.</text>
</comment>
<keyword evidence="2" id="KW-0092">Biotin</keyword>
<dbReference type="GO" id="GO:0005737">
    <property type="term" value="C:cytoplasm"/>
    <property type="evidence" value="ECO:0007669"/>
    <property type="project" value="TreeGrafter"/>
</dbReference>
<feature type="DNA-binding region" description="H-T-H motif" evidence="2">
    <location>
        <begin position="20"/>
        <end position="39"/>
    </location>
</feature>
<dbReference type="Proteomes" id="UP000242502">
    <property type="component" value="Unassembled WGS sequence"/>
</dbReference>
<dbReference type="CDD" id="cd16442">
    <property type="entry name" value="BPL"/>
    <property type="match status" value="1"/>
</dbReference>
<dbReference type="HAMAP" id="MF_00978">
    <property type="entry name" value="Bifunct_BirA"/>
    <property type="match status" value="1"/>
</dbReference>
<proteinExistence type="inferred from homology"/>
<gene>
    <name evidence="2" type="primary">birA</name>
    <name evidence="4" type="ORF">AB835_14615</name>
</gene>
<dbReference type="InterPro" id="IPR008988">
    <property type="entry name" value="Transcriptional_repressor_C"/>
</dbReference>
<evidence type="ECO:0000256" key="2">
    <source>
        <dbReference type="HAMAP-Rule" id="MF_00978"/>
    </source>
</evidence>
<keyword evidence="2" id="KW-0547">Nucleotide-binding</keyword>
<dbReference type="NCBIfam" id="NF008847">
    <property type="entry name" value="PRK11886.1-2"/>
    <property type="match status" value="1"/>
</dbReference>
<dbReference type="Pfam" id="PF03099">
    <property type="entry name" value="BPL_LplA_LipB"/>
    <property type="match status" value="1"/>
</dbReference>
<feature type="domain" description="BPL/LPL catalytic" evidence="3">
    <location>
        <begin position="73"/>
        <end position="257"/>
    </location>
</feature>
<dbReference type="SUPFAM" id="SSF55681">
    <property type="entry name" value="Class II aaRS and biotin synthetases"/>
    <property type="match status" value="1"/>
</dbReference>